<sequence>MYINNLSEGALKVIHGHLRDANFLYVAHTLGATNLDPQRISALVERWRSEMYTFHFPCGECTITLENIILQLGLPVNGDVIMGLVVSAD</sequence>
<name>A0ABR0MCU5_GOSAR</name>
<dbReference type="InterPro" id="IPR044824">
    <property type="entry name" value="MAIN-like"/>
</dbReference>
<dbReference type="PANTHER" id="PTHR46033:SF8">
    <property type="entry name" value="PROTEIN MAINTENANCE OF MERISTEMS-LIKE"/>
    <property type="match status" value="1"/>
</dbReference>
<gene>
    <name evidence="2" type="ORF">PVK06_047112</name>
</gene>
<dbReference type="InterPro" id="IPR019557">
    <property type="entry name" value="AminoTfrase-like_pln_mobile"/>
</dbReference>
<feature type="domain" description="Aminotransferase-like plant mobile" evidence="1">
    <location>
        <begin position="27"/>
        <end position="83"/>
    </location>
</feature>
<dbReference type="Pfam" id="PF10536">
    <property type="entry name" value="PMD"/>
    <property type="match status" value="1"/>
</dbReference>
<accession>A0ABR0MCU5</accession>
<evidence type="ECO:0000313" key="3">
    <source>
        <dbReference type="Proteomes" id="UP001358586"/>
    </source>
</evidence>
<protein>
    <recommendedName>
        <fullName evidence="1">Aminotransferase-like plant mobile domain-containing protein</fullName>
    </recommendedName>
</protein>
<keyword evidence="3" id="KW-1185">Reference proteome</keyword>
<comment type="caution">
    <text evidence="2">The sequence shown here is derived from an EMBL/GenBank/DDBJ whole genome shotgun (WGS) entry which is preliminary data.</text>
</comment>
<proteinExistence type="predicted"/>
<dbReference type="PANTHER" id="PTHR46033">
    <property type="entry name" value="PROTEIN MAIN-LIKE 2"/>
    <property type="match status" value="1"/>
</dbReference>
<organism evidence="2 3">
    <name type="scientific">Gossypium arboreum</name>
    <name type="common">Tree cotton</name>
    <name type="synonym">Gossypium nanking</name>
    <dbReference type="NCBI Taxonomy" id="29729"/>
    <lineage>
        <taxon>Eukaryota</taxon>
        <taxon>Viridiplantae</taxon>
        <taxon>Streptophyta</taxon>
        <taxon>Embryophyta</taxon>
        <taxon>Tracheophyta</taxon>
        <taxon>Spermatophyta</taxon>
        <taxon>Magnoliopsida</taxon>
        <taxon>eudicotyledons</taxon>
        <taxon>Gunneridae</taxon>
        <taxon>Pentapetalae</taxon>
        <taxon>rosids</taxon>
        <taxon>malvids</taxon>
        <taxon>Malvales</taxon>
        <taxon>Malvaceae</taxon>
        <taxon>Malvoideae</taxon>
        <taxon>Gossypium</taxon>
    </lineage>
</organism>
<evidence type="ECO:0000313" key="2">
    <source>
        <dbReference type="EMBL" id="KAK5770948.1"/>
    </source>
</evidence>
<evidence type="ECO:0000259" key="1">
    <source>
        <dbReference type="Pfam" id="PF10536"/>
    </source>
</evidence>
<dbReference type="EMBL" id="JARKNE010000013">
    <property type="protein sequence ID" value="KAK5770948.1"/>
    <property type="molecule type" value="Genomic_DNA"/>
</dbReference>
<dbReference type="Proteomes" id="UP001358586">
    <property type="component" value="Chromosome 13"/>
</dbReference>
<reference evidence="2 3" key="1">
    <citation type="submission" date="2023-03" db="EMBL/GenBank/DDBJ databases">
        <title>WGS of Gossypium arboreum.</title>
        <authorList>
            <person name="Yu D."/>
        </authorList>
    </citation>
    <scope>NUCLEOTIDE SEQUENCE [LARGE SCALE GENOMIC DNA]</scope>
    <source>
        <tissue evidence="2">Leaf</tissue>
    </source>
</reference>